<dbReference type="SUPFAM" id="SSF53032">
    <property type="entry name" value="tRNA-intron endonuclease catalytic domain-like"/>
    <property type="match status" value="1"/>
</dbReference>
<feature type="domain" description="tRNA intron endonuclease catalytic" evidence="6">
    <location>
        <begin position="246"/>
        <end position="322"/>
    </location>
</feature>
<dbReference type="InterPro" id="IPR036167">
    <property type="entry name" value="tRNA_intron_Endo_cat-like_sf"/>
</dbReference>
<dbReference type="EC" id="4.6.1.16" evidence="4"/>
<evidence type="ECO:0000256" key="2">
    <source>
        <dbReference type="ARBA" id="ARBA00022694"/>
    </source>
</evidence>
<protein>
    <recommendedName>
        <fullName evidence="4">tRNA-splicing endonuclease subunit Sen2</fullName>
        <ecNumber evidence="4">4.6.1.16</ecNumber>
    </recommendedName>
</protein>
<dbReference type="NCBIfam" id="TIGR00324">
    <property type="entry name" value="endA"/>
    <property type="match status" value="1"/>
</dbReference>
<evidence type="ECO:0000313" key="7">
    <source>
        <dbReference type="EMBL" id="CAK1586975.1"/>
    </source>
</evidence>
<organism evidence="7 8">
    <name type="scientific">Parnassius mnemosyne</name>
    <name type="common">clouded apollo</name>
    <dbReference type="NCBI Taxonomy" id="213953"/>
    <lineage>
        <taxon>Eukaryota</taxon>
        <taxon>Metazoa</taxon>
        <taxon>Ecdysozoa</taxon>
        <taxon>Arthropoda</taxon>
        <taxon>Hexapoda</taxon>
        <taxon>Insecta</taxon>
        <taxon>Pterygota</taxon>
        <taxon>Neoptera</taxon>
        <taxon>Endopterygota</taxon>
        <taxon>Lepidoptera</taxon>
        <taxon>Glossata</taxon>
        <taxon>Ditrysia</taxon>
        <taxon>Papilionoidea</taxon>
        <taxon>Papilionidae</taxon>
        <taxon>Parnassiinae</taxon>
        <taxon>Parnassini</taxon>
        <taxon>Parnassius</taxon>
        <taxon>Driopa</taxon>
    </lineage>
</organism>
<dbReference type="InterPro" id="IPR011856">
    <property type="entry name" value="tRNA_endonuc-like_dom_sf"/>
</dbReference>
<dbReference type="PANTHER" id="PTHR21227">
    <property type="entry name" value="TRNA-SPLICING ENDONUCLEASE SUBUNIT SEN2"/>
    <property type="match status" value="1"/>
</dbReference>
<dbReference type="PIRSF" id="PIRSF011789">
    <property type="entry name" value="tRNA_splic_SEN2"/>
    <property type="match status" value="1"/>
</dbReference>
<name>A0AAV1KWQ4_9NEOP</name>
<dbReference type="EMBL" id="CAVLGL010000081">
    <property type="protein sequence ID" value="CAK1586975.1"/>
    <property type="molecule type" value="Genomic_DNA"/>
</dbReference>
<keyword evidence="8" id="KW-1185">Reference proteome</keyword>
<comment type="function">
    <text evidence="4">Constitutes one of the two catalytic subunit of the tRNA-splicing endonuclease complex, a complex responsible for identification and cleavage of the splice sites in pre-tRNA. It cleaves pre-tRNA at the 5'- and 3'-splice sites to release the intron. The products are an intron and two tRNA half-molecules bearing 2',3'-cyclic phosphate and 5'-OH termini. There are no conserved sequences at the splice sites, but the intron is invariably located at the same site in the gene, placing the splice sites an invariant distance from the constant structural features of the tRNA body.</text>
</comment>
<accession>A0AAV1KWQ4</accession>
<dbReference type="GO" id="GO:0003676">
    <property type="term" value="F:nucleic acid binding"/>
    <property type="evidence" value="ECO:0007669"/>
    <property type="project" value="InterPro"/>
</dbReference>
<dbReference type="GO" id="GO:0005737">
    <property type="term" value="C:cytoplasm"/>
    <property type="evidence" value="ECO:0007669"/>
    <property type="project" value="TreeGrafter"/>
</dbReference>
<comment type="caution">
    <text evidence="7">The sequence shown here is derived from an EMBL/GenBank/DDBJ whole genome shotgun (WGS) entry which is preliminary data.</text>
</comment>
<evidence type="ECO:0000313" key="8">
    <source>
        <dbReference type="Proteomes" id="UP001314205"/>
    </source>
</evidence>
<feature type="active site" evidence="5">
    <location>
        <position position="284"/>
    </location>
</feature>
<keyword evidence="2 4" id="KW-0819">tRNA processing</keyword>
<dbReference type="Proteomes" id="UP001314205">
    <property type="component" value="Unassembled WGS sequence"/>
</dbReference>
<evidence type="ECO:0000256" key="4">
    <source>
        <dbReference type="PIRNR" id="PIRNR011789"/>
    </source>
</evidence>
<dbReference type="GO" id="GO:0000214">
    <property type="term" value="C:tRNA-intron endonuclease complex"/>
    <property type="evidence" value="ECO:0007669"/>
    <property type="project" value="UniProtKB-UniRule"/>
</dbReference>
<dbReference type="InterPro" id="IPR006676">
    <property type="entry name" value="tRNA_splic"/>
</dbReference>
<proteinExistence type="inferred from homology"/>
<reference evidence="7 8" key="1">
    <citation type="submission" date="2023-11" db="EMBL/GenBank/DDBJ databases">
        <authorList>
            <person name="Hedman E."/>
            <person name="Englund M."/>
            <person name="Stromberg M."/>
            <person name="Nyberg Akerstrom W."/>
            <person name="Nylinder S."/>
            <person name="Jareborg N."/>
            <person name="Kallberg Y."/>
            <person name="Kronander E."/>
        </authorList>
    </citation>
    <scope>NUCLEOTIDE SEQUENCE [LARGE SCALE GENOMIC DNA]</scope>
</reference>
<feature type="active site" evidence="5">
    <location>
        <position position="276"/>
    </location>
</feature>
<dbReference type="Gene3D" id="3.40.1350.10">
    <property type="match status" value="1"/>
</dbReference>
<dbReference type="InterPro" id="IPR006677">
    <property type="entry name" value="tRNA_intron_Endonuc_cat-like"/>
</dbReference>
<evidence type="ECO:0000256" key="3">
    <source>
        <dbReference type="ARBA" id="ARBA00023239"/>
    </source>
</evidence>
<dbReference type="GO" id="GO:0000379">
    <property type="term" value="P:tRNA-type intron splice site recognition and cleavage"/>
    <property type="evidence" value="ECO:0007669"/>
    <property type="project" value="TreeGrafter"/>
</dbReference>
<gene>
    <name evidence="7" type="ORF">PARMNEM_LOCUS7858</name>
</gene>
<keyword evidence="3 4" id="KW-0456">Lyase</keyword>
<evidence type="ECO:0000259" key="6">
    <source>
        <dbReference type="Pfam" id="PF01974"/>
    </source>
</evidence>
<dbReference type="CDD" id="cd22363">
    <property type="entry name" value="tRNA-intron_lyase_C"/>
    <property type="match status" value="1"/>
</dbReference>
<dbReference type="AlphaFoldDB" id="A0AAV1KWQ4"/>
<comment type="similarity">
    <text evidence="1 4">Belongs to the tRNA-intron endonuclease family.</text>
</comment>
<dbReference type="GO" id="GO:0000213">
    <property type="term" value="F:tRNA-intron lyase activity"/>
    <property type="evidence" value="ECO:0007669"/>
    <property type="project" value="UniProtKB-UniRule"/>
</dbReference>
<dbReference type="Pfam" id="PF01974">
    <property type="entry name" value="tRNA_int_endo"/>
    <property type="match status" value="1"/>
</dbReference>
<dbReference type="PANTHER" id="PTHR21227:SF0">
    <property type="entry name" value="TRNA-SPLICING ENDONUCLEASE SUBUNIT SEN2"/>
    <property type="match status" value="1"/>
</dbReference>
<feature type="active site" evidence="5">
    <location>
        <position position="315"/>
    </location>
</feature>
<dbReference type="InterPro" id="IPR016589">
    <property type="entry name" value="tRNA_splic_SEN2"/>
</dbReference>
<evidence type="ECO:0000256" key="5">
    <source>
        <dbReference type="PIRSR" id="PIRSR011789-1"/>
    </source>
</evidence>
<evidence type="ECO:0000256" key="1">
    <source>
        <dbReference type="ARBA" id="ARBA00008078"/>
    </source>
</evidence>
<sequence>MTTLETNPNCQINDPNNSFLMELESSLRLPLDGSMRIIFTGHYNGFGIEIRSVDEVTLLYHMGCFGKGSSSRSKPKIAQNNPVIMRKRQFLKRISWYKKHYGICKESISSDLFLKDIDRLNSKIKSDAEKCLQADVIDLVSSDENGIDDGDDPDTTFSYNTFHSHDKEDIVVIVPNSDSEDDDYFANLKPKCCINKIKLPEKLMLTTQESFFLLYGLGCLQIFGLDNNALSIEQCWELFTKNDKYFIEKYVVYHYFRSKGYIVKSGIKFGGEYLLYKEGPGINHADFIVLIKYSNEKYDCITMLGHVRVASTTVKEVLIAEVIKPTTCSQIQLQDLSDYSVRELLVSRNIPITINDDIE</sequence>